<feature type="transmembrane region" description="Helical" evidence="7">
    <location>
        <begin position="76"/>
        <end position="95"/>
    </location>
</feature>
<evidence type="ECO:0000256" key="4">
    <source>
        <dbReference type="ARBA" id="ARBA00022692"/>
    </source>
</evidence>
<keyword evidence="6 7" id="KW-0472">Membrane</keyword>
<evidence type="ECO:0000256" key="2">
    <source>
        <dbReference type="ARBA" id="ARBA00008335"/>
    </source>
</evidence>
<keyword evidence="4 7" id="KW-0812">Transmembrane</keyword>
<dbReference type="EMBL" id="KB908855">
    <property type="protein sequence ID" value="EOA81818.1"/>
    <property type="molecule type" value="Genomic_DNA"/>
</dbReference>
<dbReference type="Proteomes" id="UP000016935">
    <property type="component" value="Unassembled WGS sequence"/>
</dbReference>
<dbReference type="GO" id="GO:0016020">
    <property type="term" value="C:membrane"/>
    <property type="evidence" value="ECO:0007669"/>
    <property type="project" value="TreeGrafter"/>
</dbReference>
<evidence type="ECO:0000256" key="1">
    <source>
        <dbReference type="ARBA" id="ARBA00004127"/>
    </source>
</evidence>
<dbReference type="Gene3D" id="1.20.1250.20">
    <property type="entry name" value="MFS general substrate transporter like domains"/>
    <property type="match status" value="2"/>
</dbReference>
<dbReference type="RefSeq" id="XP_008030210.1">
    <property type="nucleotide sequence ID" value="XM_008032019.1"/>
</dbReference>
<feature type="transmembrane region" description="Helical" evidence="7">
    <location>
        <begin position="337"/>
        <end position="359"/>
    </location>
</feature>
<feature type="domain" description="Major facilitator superfamily (MFS) profile" evidence="8">
    <location>
        <begin position="42"/>
        <end position="424"/>
    </location>
</feature>
<feature type="transmembrane region" description="Helical" evidence="7">
    <location>
        <begin position="313"/>
        <end position="331"/>
    </location>
</feature>
<dbReference type="PROSITE" id="PS50850">
    <property type="entry name" value="MFS"/>
    <property type="match status" value="1"/>
</dbReference>
<dbReference type="eggNOG" id="ENOG502QQA7">
    <property type="taxonomic scope" value="Eukaryota"/>
</dbReference>
<comment type="similarity">
    <text evidence="2">Belongs to the major facilitator superfamily.</text>
</comment>
<keyword evidence="5 7" id="KW-1133">Transmembrane helix</keyword>
<sequence>MAHRPEANEDSPLLHNHVTPTASEQQGIHQDCELMDWRLVFKIAAAMYSFVTLGLFNSSIGVVLPLLSKYYRLTDLQVSCIFLAVPVGYVLAAHYSNALHYRFGQRGIAIAGPILQVISTATAAAHSGFGWLLVAFAVQGLGTGLLDGSWCAWAGSMNKANTIPGLLHGSYSVGGALGPVLLTILTTNHHPWWTWYSILAGACSLSFIVQVAAFRHESASVYRQSKQLGTDDSNMINAKAIFSHHATWLCAAYFLTYVGVETSISGWVVSFMLRERHANHYTAGLSSSAYWIGMAFGRLTLGFVTDKLGVRRATVVYFLFAMASEALFAVLPSPETAVVLMAVLGFVMGPLFPSGVVVLTRLLPAELHVPAVSFVASLGQIGAAILPFAIGAVVQDLGIGVFRFAILFETLSALLVWLAYTGVQA</sequence>
<gene>
    <name evidence="9" type="ORF">SETTUDRAFT_121777</name>
</gene>
<dbReference type="InterPro" id="IPR051788">
    <property type="entry name" value="MFS_Transporter"/>
</dbReference>
<evidence type="ECO:0000256" key="7">
    <source>
        <dbReference type="SAM" id="Phobius"/>
    </source>
</evidence>
<dbReference type="PANTHER" id="PTHR23514">
    <property type="entry name" value="BYPASS OF STOP CODON PROTEIN 6"/>
    <property type="match status" value="1"/>
</dbReference>
<dbReference type="HOGENOM" id="CLU_021993_0_0_1"/>
<evidence type="ECO:0000313" key="9">
    <source>
        <dbReference type="EMBL" id="EOA81818.1"/>
    </source>
</evidence>
<reference evidence="9 10" key="2">
    <citation type="journal article" date="2013" name="PLoS Genet.">
        <title>Comparative genome structure, secondary metabolite, and effector coding capacity across Cochliobolus pathogens.</title>
        <authorList>
            <person name="Condon B.J."/>
            <person name="Leng Y."/>
            <person name="Wu D."/>
            <person name="Bushley K.E."/>
            <person name="Ohm R.A."/>
            <person name="Otillar R."/>
            <person name="Martin J."/>
            <person name="Schackwitz W."/>
            <person name="Grimwood J."/>
            <person name="MohdZainudin N."/>
            <person name="Xue C."/>
            <person name="Wang R."/>
            <person name="Manning V.A."/>
            <person name="Dhillon B."/>
            <person name="Tu Z.J."/>
            <person name="Steffenson B.J."/>
            <person name="Salamov A."/>
            <person name="Sun H."/>
            <person name="Lowry S."/>
            <person name="LaButti K."/>
            <person name="Han J."/>
            <person name="Copeland A."/>
            <person name="Lindquist E."/>
            <person name="Barry K."/>
            <person name="Schmutz J."/>
            <person name="Baker S.E."/>
            <person name="Ciuffetti L.M."/>
            <person name="Grigoriev I.V."/>
            <person name="Zhong S."/>
            <person name="Turgeon B.G."/>
        </authorList>
    </citation>
    <scope>NUCLEOTIDE SEQUENCE [LARGE SCALE GENOMIC DNA]</scope>
    <source>
        <strain evidence="10">28A</strain>
    </source>
</reference>
<reference evidence="9 10" key="1">
    <citation type="journal article" date="2012" name="PLoS Pathog.">
        <title>Diverse lifestyles and strategies of plant pathogenesis encoded in the genomes of eighteen Dothideomycetes fungi.</title>
        <authorList>
            <person name="Ohm R.A."/>
            <person name="Feau N."/>
            <person name="Henrissat B."/>
            <person name="Schoch C.L."/>
            <person name="Horwitz B.A."/>
            <person name="Barry K.W."/>
            <person name="Condon B.J."/>
            <person name="Copeland A.C."/>
            <person name="Dhillon B."/>
            <person name="Glaser F."/>
            <person name="Hesse C.N."/>
            <person name="Kosti I."/>
            <person name="LaButti K."/>
            <person name="Lindquist E.A."/>
            <person name="Lucas S."/>
            <person name="Salamov A.A."/>
            <person name="Bradshaw R.E."/>
            <person name="Ciuffetti L."/>
            <person name="Hamelin R.C."/>
            <person name="Kema G.H.J."/>
            <person name="Lawrence C."/>
            <person name="Scott J.A."/>
            <person name="Spatafora J.W."/>
            <person name="Turgeon B.G."/>
            <person name="de Wit P.J.G.M."/>
            <person name="Zhong S."/>
            <person name="Goodwin S.B."/>
            <person name="Grigoriev I.V."/>
        </authorList>
    </citation>
    <scope>NUCLEOTIDE SEQUENCE [LARGE SCALE GENOMIC DNA]</scope>
    <source>
        <strain evidence="10">28A</strain>
    </source>
</reference>
<feature type="transmembrane region" description="Helical" evidence="7">
    <location>
        <begin position="400"/>
        <end position="420"/>
    </location>
</feature>
<keyword evidence="3" id="KW-0813">Transport</keyword>
<dbReference type="InterPro" id="IPR011701">
    <property type="entry name" value="MFS"/>
</dbReference>
<accession>R0JKJ1</accession>
<feature type="transmembrane region" description="Helical" evidence="7">
    <location>
        <begin position="131"/>
        <end position="153"/>
    </location>
</feature>
<feature type="transmembrane region" description="Helical" evidence="7">
    <location>
        <begin position="165"/>
        <end position="186"/>
    </location>
</feature>
<evidence type="ECO:0000259" key="8">
    <source>
        <dbReference type="PROSITE" id="PS50850"/>
    </source>
</evidence>
<evidence type="ECO:0000256" key="3">
    <source>
        <dbReference type="ARBA" id="ARBA00022448"/>
    </source>
</evidence>
<dbReference type="AlphaFoldDB" id="R0JKJ1"/>
<feature type="transmembrane region" description="Helical" evidence="7">
    <location>
        <begin position="192"/>
        <end position="214"/>
    </location>
</feature>
<dbReference type="GO" id="GO:0012505">
    <property type="term" value="C:endomembrane system"/>
    <property type="evidence" value="ECO:0007669"/>
    <property type="project" value="UniProtKB-SubCell"/>
</dbReference>
<dbReference type="OrthoDB" id="413079at2759"/>
<protein>
    <recommendedName>
        <fullName evidence="8">Major facilitator superfamily (MFS) profile domain-containing protein</fullName>
    </recommendedName>
</protein>
<feature type="transmembrane region" description="Helical" evidence="7">
    <location>
        <begin position="281"/>
        <end position="301"/>
    </location>
</feature>
<dbReference type="SUPFAM" id="SSF103473">
    <property type="entry name" value="MFS general substrate transporter"/>
    <property type="match status" value="1"/>
</dbReference>
<dbReference type="InterPro" id="IPR020846">
    <property type="entry name" value="MFS_dom"/>
</dbReference>
<organism evidence="9 10">
    <name type="scientific">Exserohilum turcicum (strain 28A)</name>
    <name type="common">Northern leaf blight fungus</name>
    <name type="synonym">Setosphaeria turcica</name>
    <dbReference type="NCBI Taxonomy" id="671987"/>
    <lineage>
        <taxon>Eukaryota</taxon>
        <taxon>Fungi</taxon>
        <taxon>Dikarya</taxon>
        <taxon>Ascomycota</taxon>
        <taxon>Pezizomycotina</taxon>
        <taxon>Dothideomycetes</taxon>
        <taxon>Pleosporomycetidae</taxon>
        <taxon>Pleosporales</taxon>
        <taxon>Pleosporineae</taxon>
        <taxon>Pleosporaceae</taxon>
        <taxon>Exserohilum</taxon>
    </lineage>
</organism>
<dbReference type="Pfam" id="PF07690">
    <property type="entry name" value="MFS_1"/>
    <property type="match status" value="1"/>
</dbReference>
<feature type="transmembrane region" description="Helical" evidence="7">
    <location>
        <begin position="39"/>
        <end position="64"/>
    </location>
</feature>
<evidence type="ECO:0000256" key="5">
    <source>
        <dbReference type="ARBA" id="ARBA00022989"/>
    </source>
</evidence>
<proteinExistence type="inferred from homology"/>
<comment type="subcellular location">
    <subcellularLocation>
        <location evidence="1">Endomembrane system</location>
        <topology evidence="1">Multi-pass membrane protein</topology>
    </subcellularLocation>
</comment>
<dbReference type="GO" id="GO:0022857">
    <property type="term" value="F:transmembrane transporter activity"/>
    <property type="evidence" value="ECO:0007669"/>
    <property type="project" value="InterPro"/>
</dbReference>
<name>R0JKJ1_EXST2</name>
<evidence type="ECO:0000313" key="10">
    <source>
        <dbReference type="Proteomes" id="UP000016935"/>
    </source>
</evidence>
<feature type="transmembrane region" description="Helical" evidence="7">
    <location>
        <begin position="371"/>
        <end position="394"/>
    </location>
</feature>
<dbReference type="GeneID" id="19395859"/>
<dbReference type="InterPro" id="IPR036259">
    <property type="entry name" value="MFS_trans_sf"/>
</dbReference>
<feature type="transmembrane region" description="Helical" evidence="7">
    <location>
        <begin position="246"/>
        <end position="269"/>
    </location>
</feature>
<evidence type="ECO:0000256" key="6">
    <source>
        <dbReference type="ARBA" id="ARBA00023136"/>
    </source>
</evidence>
<dbReference type="FunFam" id="1.20.1250.20:FF:000286">
    <property type="entry name" value="MFS efflux transporter"/>
    <property type="match status" value="1"/>
</dbReference>
<dbReference type="PANTHER" id="PTHR23514:SF3">
    <property type="entry name" value="BYPASS OF STOP CODON PROTEIN 6"/>
    <property type="match status" value="1"/>
</dbReference>
<keyword evidence="10" id="KW-1185">Reference proteome</keyword>